<dbReference type="InterPro" id="IPR003342">
    <property type="entry name" value="ArnT-like_N"/>
</dbReference>
<feature type="domain" description="ArnT-like N-terminal" evidence="11">
    <location>
        <begin position="126"/>
        <end position="284"/>
    </location>
</feature>
<dbReference type="InterPro" id="IPR032421">
    <property type="entry name" value="PMT_4TMC"/>
</dbReference>
<dbReference type="PANTHER" id="PTHR10050:SF46">
    <property type="entry name" value="PROTEIN O-MANNOSYL-TRANSFERASE 2"/>
    <property type="match status" value="1"/>
</dbReference>
<dbReference type="RefSeq" id="WP_191071214.1">
    <property type="nucleotide sequence ID" value="NZ_CP060506.1"/>
</dbReference>
<dbReference type="GO" id="GO:0012505">
    <property type="term" value="C:endomembrane system"/>
    <property type="evidence" value="ECO:0007669"/>
    <property type="project" value="UniProtKB-SubCell"/>
</dbReference>
<comment type="pathway">
    <text evidence="2 10">Protein modification; protein glycosylation.</text>
</comment>
<keyword evidence="4 10" id="KW-0328">Glycosyltransferase</keyword>
<organism evidence="13 14">
    <name type="scientific">Nanchangia anserum</name>
    <dbReference type="NCBI Taxonomy" id="2692125"/>
    <lineage>
        <taxon>Bacteria</taxon>
        <taxon>Bacillati</taxon>
        <taxon>Actinomycetota</taxon>
        <taxon>Actinomycetes</taxon>
        <taxon>Actinomycetales</taxon>
        <taxon>Actinomycetaceae</taxon>
        <taxon>Nanchangia</taxon>
    </lineage>
</organism>
<dbReference type="Pfam" id="PF02366">
    <property type="entry name" value="PMT"/>
    <property type="match status" value="1"/>
</dbReference>
<feature type="domain" description="Protein O-mannosyl-transferase C-terminal four TM" evidence="12">
    <location>
        <begin position="345"/>
        <end position="546"/>
    </location>
</feature>
<reference evidence="13 14" key="1">
    <citation type="submission" date="2020-08" db="EMBL/GenBank/DDBJ databases">
        <title>Winkia gen. nov., sp. nov., isolated from faeces of the Anser albifrons in China.</title>
        <authorList>
            <person name="Liu Q."/>
        </authorList>
    </citation>
    <scope>NUCLEOTIDE SEQUENCE [LARGE SCALE GENOMIC DNA]</scope>
    <source>
        <strain evidence="13 14">C62</strain>
    </source>
</reference>
<sequence length="547" mass="61529">MTDTPLEVVSPTLTRARPRATFRLAHAWADGFRPRSPRGPREGTATARGHLAALLLSVIVAAWTRLSALGGVNRIAFDETYYVKDSYSLWHLGYEGQWADNVNEAFAAGDYSGLSREGAFVVHPQLGKWLLGIGPELFGWTHPWAWRLMPAIAGIVMVALICVLARQLFDSPIVTAMCGIFLALDGVAVSVSRIGLLDVFVAVFLLAGCVSFVRDQFSWHERLSRHLRASAGASSTRETFSLWRPWLVLTGILWGLALGVKWNALYVIAAGGIFLFIREVTARRAGSLSFLTALRRGVTRGGIPAFVQLVPTAVVVYLVTWTSWFIHPRAYDHGASGASRLLGLVRDFWIYQRDTLKFHEGVTSPHRYQANAAQWIFDLRPTSMMWSSQLRGNHEFVRASTTIGNPAMWWLGVAALAFVLIMAFSLRDWRAGFIVFGYVGTWVPWFIYWDRTIFMFYTVVLVPFVTLAVAYLIATFLGEVVPHAWPLIAWELRMRPPRVATSPRARLLAWALVILVIACGLFFLPVVAAWDIPRDHWQWRMWLPSWI</sequence>
<feature type="transmembrane region" description="Helical" evidence="10">
    <location>
        <begin position="302"/>
        <end position="326"/>
    </location>
</feature>
<evidence type="ECO:0000259" key="12">
    <source>
        <dbReference type="Pfam" id="PF16192"/>
    </source>
</evidence>
<evidence type="ECO:0000256" key="2">
    <source>
        <dbReference type="ARBA" id="ARBA00004922"/>
    </source>
</evidence>
<gene>
    <name evidence="13" type="ORF">H8R10_02720</name>
</gene>
<dbReference type="GO" id="GO:0004169">
    <property type="term" value="F:dolichyl-phosphate-mannose-protein mannosyltransferase activity"/>
    <property type="evidence" value="ECO:0007669"/>
    <property type="project" value="UniProtKB-UniRule"/>
</dbReference>
<feature type="transmembrane region" description="Helical" evidence="10">
    <location>
        <begin position="240"/>
        <end position="258"/>
    </location>
</feature>
<evidence type="ECO:0000256" key="5">
    <source>
        <dbReference type="ARBA" id="ARBA00022679"/>
    </source>
</evidence>
<dbReference type="InterPro" id="IPR027005">
    <property type="entry name" value="PMT-like"/>
</dbReference>
<evidence type="ECO:0000256" key="3">
    <source>
        <dbReference type="ARBA" id="ARBA00007222"/>
    </source>
</evidence>
<evidence type="ECO:0000313" key="14">
    <source>
        <dbReference type="Proteomes" id="UP000627538"/>
    </source>
</evidence>
<evidence type="ECO:0000256" key="10">
    <source>
        <dbReference type="RuleBase" id="RU367007"/>
    </source>
</evidence>
<keyword evidence="10" id="KW-1003">Cell membrane</keyword>
<comment type="subcellular location">
    <subcellularLocation>
        <location evidence="10">Cell membrane</location>
    </subcellularLocation>
    <subcellularLocation>
        <location evidence="1">Endomembrane system</location>
        <topology evidence="1">Multi-pass membrane protein</topology>
    </subcellularLocation>
</comment>
<evidence type="ECO:0000256" key="8">
    <source>
        <dbReference type="ARBA" id="ARBA00023136"/>
    </source>
</evidence>
<evidence type="ECO:0000313" key="13">
    <source>
        <dbReference type="EMBL" id="MBD3689145.1"/>
    </source>
</evidence>
<dbReference type="PANTHER" id="PTHR10050">
    <property type="entry name" value="DOLICHYL-PHOSPHATE-MANNOSE--PROTEIN MANNOSYLTRANSFERASE"/>
    <property type="match status" value="1"/>
</dbReference>
<feature type="transmembrane region" description="Helical" evidence="10">
    <location>
        <begin position="431"/>
        <end position="448"/>
    </location>
</feature>
<feature type="transmembrane region" description="Helical" evidence="10">
    <location>
        <begin position="200"/>
        <end position="219"/>
    </location>
</feature>
<feature type="transmembrane region" description="Helical" evidence="10">
    <location>
        <begin position="144"/>
        <end position="165"/>
    </location>
</feature>
<feature type="transmembrane region" description="Helical" evidence="10">
    <location>
        <begin position="172"/>
        <end position="194"/>
    </location>
</feature>
<dbReference type="EC" id="2.4.1.-" evidence="10"/>
<keyword evidence="8 10" id="KW-0472">Membrane</keyword>
<comment type="caution">
    <text evidence="13">The sequence shown here is derived from an EMBL/GenBank/DDBJ whole genome shotgun (WGS) entry which is preliminary data.</text>
</comment>
<dbReference type="UniPathway" id="UPA00378"/>
<name>A0A8I0G792_9ACTO</name>
<comment type="function">
    <text evidence="10">Protein O-mannosyltransferase that catalyzes the transfer of a single mannose residue from a polyprenol phospho-mannosyl lipidic donor to the hydroxyl group of selected serine and threonine residues in acceptor proteins.</text>
</comment>
<evidence type="ECO:0000256" key="1">
    <source>
        <dbReference type="ARBA" id="ARBA00004127"/>
    </source>
</evidence>
<accession>A0A8I0G792</accession>
<feature type="transmembrane region" description="Helical" evidence="10">
    <location>
        <begin position="407"/>
        <end position="424"/>
    </location>
</feature>
<keyword evidence="5 10" id="KW-0808">Transferase</keyword>
<dbReference type="GO" id="GO:0005886">
    <property type="term" value="C:plasma membrane"/>
    <property type="evidence" value="ECO:0007669"/>
    <property type="project" value="UniProtKB-SubCell"/>
</dbReference>
<keyword evidence="6 10" id="KW-0812">Transmembrane</keyword>
<proteinExistence type="inferred from homology"/>
<evidence type="ECO:0000259" key="11">
    <source>
        <dbReference type="Pfam" id="PF02366"/>
    </source>
</evidence>
<dbReference type="Proteomes" id="UP000627538">
    <property type="component" value="Unassembled WGS sequence"/>
</dbReference>
<evidence type="ECO:0000256" key="9">
    <source>
        <dbReference type="ARBA" id="ARBA00093617"/>
    </source>
</evidence>
<protein>
    <recommendedName>
        <fullName evidence="9 10">Polyprenol-phosphate-mannose--protein mannosyltransferase</fullName>
        <ecNumber evidence="10">2.4.1.-</ecNumber>
    </recommendedName>
</protein>
<dbReference type="AlphaFoldDB" id="A0A8I0G792"/>
<evidence type="ECO:0000256" key="7">
    <source>
        <dbReference type="ARBA" id="ARBA00022989"/>
    </source>
</evidence>
<keyword evidence="14" id="KW-1185">Reference proteome</keyword>
<evidence type="ECO:0000256" key="6">
    <source>
        <dbReference type="ARBA" id="ARBA00022692"/>
    </source>
</evidence>
<dbReference type="Pfam" id="PF16192">
    <property type="entry name" value="PMT_4TMC"/>
    <property type="match status" value="1"/>
</dbReference>
<comment type="similarity">
    <text evidence="3 10">Belongs to the glycosyltransferase 39 family.</text>
</comment>
<feature type="transmembrane region" description="Helical" evidence="10">
    <location>
        <begin position="454"/>
        <end position="487"/>
    </location>
</feature>
<keyword evidence="7 10" id="KW-1133">Transmembrane helix</keyword>
<feature type="transmembrane region" description="Helical" evidence="10">
    <location>
        <begin position="507"/>
        <end position="530"/>
    </location>
</feature>
<evidence type="ECO:0000256" key="4">
    <source>
        <dbReference type="ARBA" id="ARBA00022676"/>
    </source>
</evidence>
<dbReference type="EMBL" id="JACRUO010000001">
    <property type="protein sequence ID" value="MBD3689145.1"/>
    <property type="molecule type" value="Genomic_DNA"/>
</dbReference>